<evidence type="ECO:0000313" key="2">
    <source>
        <dbReference type="Proteomes" id="UP000034455"/>
    </source>
</evidence>
<gene>
    <name evidence="1" type="ORF">UF66_1534</name>
</gene>
<sequence>MNANVKKLVNNKYLTLKYSHPLIKNFADDKLSDLTSNIIMNIIIKYNKQLLIDLPELQYYQSNKKQNYYYFSSKTKKWETVSFSPFIYDGVSFLLVPKQYTTKNQSSNLERLIDSYIEEPISKEPKVKVNGKLKNPTKKAYKKNIYLEKDSKMQLFFMKRLVHNLIKIIRIKFINI</sequence>
<dbReference type="PATRIC" id="fig|74704.6.peg.1571"/>
<organism evidence="1 2">
    <name type="scientific">Staphylococcus cohnii subsp. cohnii</name>
    <dbReference type="NCBI Taxonomy" id="74704"/>
    <lineage>
        <taxon>Bacteria</taxon>
        <taxon>Bacillati</taxon>
        <taxon>Bacillota</taxon>
        <taxon>Bacilli</taxon>
        <taxon>Bacillales</taxon>
        <taxon>Staphylococcaceae</taxon>
        <taxon>Staphylococcus</taxon>
        <taxon>Staphylococcus cohnii species complex</taxon>
    </lineage>
</organism>
<dbReference type="AlphaFoldDB" id="A0A0M2NTE8"/>
<accession>A0A0M2NTE8</accession>
<comment type="caution">
    <text evidence="1">The sequence shown here is derived from an EMBL/GenBank/DDBJ whole genome shotgun (WGS) entry which is preliminary data.</text>
</comment>
<protein>
    <submittedName>
        <fullName evidence="1">Uncharacterized protein</fullName>
    </submittedName>
</protein>
<dbReference type="Proteomes" id="UP000034455">
    <property type="component" value="Unassembled WGS sequence"/>
</dbReference>
<reference evidence="1 2" key="1">
    <citation type="submission" date="2015-03" db="EMBL/GenBank/DDBJ databases">
        <title>Genome Assembly of Staphylococcus cohnii subsp. cohnii strain G22B2.</title>
        <authorList>
            <person name="Nair G."/>
            <person name="Kaur G."/>
            <person name="Khatri I."/>
            <person name="Singh N.K."/>
            <person name="Sathyabama S."/>
            <person name="Maurya S.K."/>
            <person name="Subramanian S."/>
            <person name="Agrewala J.N."/>
            <person name="Mayilraj S."/>
        </authorList>
    </citation>
    <scope>NUCLEOTIDE SEQUENCE [LARGE SCALE GENOMIC DNA]</scope>
    <source>
        <strain evidence="1 2">G22B2</strain>
    </source>
</reference>
<name>A0A0M2NTE8_STACC</name>
<dbReference type="EMBL" id="LAKJ01000023">
    <property type="protein sequence ID" value="KKI62986.1"/>
    <property type="molecule type" value="Genomic_DNA"/>
</dbReference>
<evidence type="ECO:0000313" key="1">
    <source>
        <dbReference type="EMBL" id="KKI62986.1"/>
    </source>
</evidence>
<proteinExistence type="predicted"/>